<dbReference type="GO" id="GO:0005524">
    <property type="term" value="F:ATP binding"/>
    <property type="evidence" value="ECO:0007669"/>
    <property type="project" value="InterPro"/>
</dbReference>
<keyword evidence="3" id="KW-0547">Nucleotide-binding</keyword>
<protein>
    <recommendedName>
        <fullName evidence="2">guanylate cyclase</fullName>
        <ecNumber evidence="2">4.6.1.2</ecNumber>
    </recommendedName>
</protein>
<reference evidence="7" key="2">
    <citation type="submission" date="2015-02" db="UniProtKB">
        <authorList>
            <consortium name="EnsemblMetazoa"/>
        </authorList>
    </citation>
    <scope>IDENTIFICATION</scope>
</reference>
<dbReference type="EMBL" id="JH430253">
    <property type="status" value="NOT_ANNOTATED_CDS"/>
    <property type="molecule type" value="Genomic_DNA"/>
</dbReference>
<dbReference type="EnsemblMetazoa" id="SMAR013691-RA">
    <property type="protein sequence ID" value="SMAR013691-PA"/>
    <property type="gene ID" value="SMAR013691"/>
</dbReference>
<accession>T1JIL0</accession>
<dbReference type="GO" id="GO:0004672">
    <property type="term" value="F:protein kinase activity"/>
    <property type="evidence" value="ECO:0007669"/>
    <property type="project" value="InterPro"/>
</dbReference>
<dbReference type="GO" id="GO:0004383">
    <property type="term" value="F:guanylate cyclase activity"/>
    <property type="evidence" value="ECO:0007669"/>
    <property type="project" value="UniProtKB-EC"/>
</dbReference>
<dbReference type="STRING" id="126957.T1JIL0"/>
<dbReference type="PhylomeDB" id="T1JIL0"/>
<sequence length="99" mass="10972">MEIIELKTLKHENLITFIGACFTAPRVALLVEVAPKGSLADVLLSEAYNLAWAFKFSILVVIAKGMDYLHDSMIGSHGRLKSTNCLIDNRWSCKISDCT</sequence>
<name>T1JIL0_STRMM</name>
<evidence type="ECO:0000313" key="7">
    <source>
        <dbReference type="EnsemblMetazoa" id="SMAR013691-PA"/>
    </source>
</evidence>
<dbReference type="InterPro" id="IPR000719">
    <property type="entry name" value="Prot_kinase_dom"/>
</dbReference>
<evidence type="ECO:0000313" key="8">
    <source>
        <dbReference type="Proteomes" id="UP000014500"/>
    </source>
</evidence>
<dbReference type="PROSITE" id="PS50011">
    <property type="entry name" value="PROTEIN_KINASE_DOM"/>
    <property type="match status" value="1"/>
</dbReference>
<evidence type="ECO:0000259" key="6">
    <source>
        <dbReference type="PROSITE" id="PS50011"/>
    </source>
</evidence>
<dbReference type="EC" id="4.6.1.2" evidence="2"/>
<organism evidence="7 8">
    <name type="scientific">Strigamia maritima</name>
    <name type="common">European centipede</name>
    <name type="synonym">Geophilus maritimus</name>
    <dbReference type="NCBI Taxonomy" id="126957"/>
    <lineage>
        <taxon>Eukaryota</taxon>
        <taxon>Metazoa</taxon>
        <taxon>Ecdysozoa</taxon>
        <taxon>Arthropoda</taxon>
        <taxon>Myriapoda</taxon>
        <taxon>Chilopoda</taxon>
        <taxon>Pleurostigmophora</taxon>
        <taxon>Geophilomorpha</taxon>
        <taxon>Linotaeniidae</taxon>
        <taxon>Strigamia</taxon>
    </lineage>
</organism>
<dbReference type="PANTHER" id="PTHR11920:SF335">
    <property type="entry name" value="GUANYLATE CYCLASE"/>
    <property type="match status" value="1"/>
</dbReference>
<keyword evidence="4" id="KW-0456">Lyase</keyword>
<dbReference type="Proteomes" id="UP000014500">
    <property type="component" value="Unassembled WGS sequence"/>
</dbReference>
<dbReference type="GO" id="GO:0007168">
    <property type="term" value="P:receptor guanylyl cyclase signaling pathway"/>
    <property type="evidence" value="ECO:0007669"/>
    <property type="project" value="TreeGrafter"/>
</dbReference>
<evidence type="ECO:0000256" key="3">
    <source>
        <dbReference type="ARBA" id="ARBA00022741"/>
    </source>
</evidence>
<feature type="domain" description="Protein kinase" evidence="6">
    <location>
        <begin position="1"/>
        <end position="99"/>
    </location>
</feature>
<dbReference type="SUPFAM" id="SSF56112">
    <property type="entry name" value="Protein kinase-like (PK-like)"/>
    <property type="match status" value="1"/>
</dbReference>
<proteinExistence type="predicted"/>
<evidence type="ECO:0000256" key="2">
    <source>
        <dbReference type="ARBA" id="ARBA00012202"/>
    </source>
</evidence>
<dbReference type="InterPro" id="IPR001245">
    <property type="entry name" value="Ser-Thr/Tyr_kinase_cat_dom"/>
</dbReference>
<dbReference type="InterPro" id="IPR011009">
    <property type="entry name" value="Kinase-like_dom_sf"/>
</dbReference>
<evidence type="ECO:0000256" key="1">
    <source>
        <dbReference type="ARBA" id="ARBA00001436"/>
    </source>
</evidence>
<comment type="catalytic activity">
    <reaction evidence="1">
        <text>GTP = 3',5'-cyclic GMP + diphosphate</text>
        <dbReference type="Rhea" id="RHEA:13665"/>
        <dbReference type="ChEBI" id="CHEBI:33019"/>
        <dbReference type="ChEBI" id="CHEBI:37565"/>
        <dbReference type="ChEBI" id="CHEBI:57746"/>
        <dbReference type="EC" id="4.6.1.2"/>
    </reaction>
</comment>
<evidence type="ECO:0000256" key="4">
    <source>
        <dbReference type="ARBA" id="ARBA00023239"/>
    </source>
</evidence>
<reference evidence="8" key="1">
    <citation type="submission" date="2011-05" db="EMBL/GenBank/DDBJ databases">
        <authorList>
            <person name="Richards S.R."/>
            <person name="Qu J."/>
            <person name="Jiang H."/>
            <person name="Jhangiani S.N."/>
            <person name="Agravi P."/>
            <person name="Goodspeed R."/>
            <person name="Gross S."/>
            <person name="Mandapat C."/>
            <person name="Jackson L."/>
            <person name="Mathew T."/>
            <person name="Pu L."/>
            <person name="Thornton R."/>
            <person name="Saada N."/>
            <person name="Wilczek-Boney K.B."/>
            <person name="Lee S."/>
            <person name="Kovar C."/>
            <person name="Wu Y."/>
            <person name="Scherer S.E."/>
            <person name="Worley K.C."/>
            <person name="Muzny D.M."/>
            <person name="Gibbs R."/>
        </authorList>
    </citation>
    <scope>NUCLEOTIDE SEQUENCE</scope>
    <source>
        <strain evidence="8">Brora</strain>
    </source>
</reference>
<evidence type="ECO:0000256" key="5">
    <source>
        <dbReference type="ARBA" id="ARBA00023293"/>
    </source>
</evidence>
<dbReference type="GO" id="GO:0005886">
    <property type="term" value="C:plasma membrane"/>
    <property type="evidence" value="ECO:0007669"/>
    <property type="project" value="TreeGrafter"/>
</dbReference>
<dbReference type="OMA" id="AYNLAWA"/>
<dbReference type="HOGENOM" id="CLU_2323296_0_0_1"/>
<dbReference type="Pfam" id="PF07714">
    <property type="entry name" value="PK_Tyr_Ser-Thr"/>
    <property type="match status" value="1"/>
</dbReference>
<dbReference type="GO" id="GO:0001653">
    <property type="term" value="F:peptide receptor activity"/>
    <property type="evidence" value="ECO:0007669"/>
    <property type="project" value="TreeGrafter"/>
</dbReference>
<dbReference type="AlphaFoldDB" id="T1JIL0"/>
<dbReference type="Gene3D" id="1.10.510.10">
    <property type="entry name" value="Transferase(Phosphotransferase) domain 1"/>
    <property type="match status" value="1"/>
</dbReference>
<keyword evidence="8" id="KW-1185">Reference proteome</keyword>
<dbReference type="eggNOG" id="KOG1023">
    <property type="taxonomic scope" value="Eukaryota"/>
</dbReference>
<dbReference type="InterPro" id="IPR050401">
    <property type="entry name" value="Cyclic_nucleotide_synthase"/>
</dbReference>
<dbReference type="PANTHER" id="PTHR11920">
    <property type="entry name" value="GUANYLYL CYCLASE"/>
    <property type="match status" value="1"/>
</dbReference>
<keyword evidence="5" id="KW-0141">cGMP biosynthesis</keyword>
<dbReference type="GO" id="GO:0004016">
    <property type="term" value="F:adenylate cyclase activity"/>
    <property type="evidence" value="ECO:0007669"/>
    <property type="project" value="TreeGrafter"/>
</dbReference>